<evidence type="ECO:0000256" key="1">
    <source>
        <dbReference type="SAM" id="MobiDB-lite"/>
    </source>
</evidence>
<evidence type="ECO:0000313" key="4">
    <source>
        <dbReference type="Proteomes" id="UP001162972"/>
    </source>
</evidence>
<dbReference type="PANTHER" id="PTHR31286">
    <property type="entry name" value="GLYCINE-RICH CELL WALL STRUCTURAL PROTEIN 1.8-LIKE"/>
    <property type="match status" value="1"/>
</dbReference>
<protein>
    <recommendedName>
        <fullName evidence="2">DUF4283 domain-containing protein</fullName>
    </recommendedName>
</protein>
<dbReference type="Proteomes" id="UP001162972">
    <property type="component" value="Chromosome 6"/>
</dbReference>
<dbReference type="EMBL" id="JAPFFJ010000016">
    <property type="protein sequence ID" value="KAJ6408657.1"/>
    <property type="molecule type" value="Genomic_DNA"/>
</dbReference>
<feature type="region of interest" description="Disordered" evidence="1">
    <location>
        <begin position="272"/>
        <end position="319"/>
    </location>
</feature>
<dbReference type="InterPro" id="IPR040256">
    <property type="entry name" value="At4g02000-like"/>
</dbReference>
<dbReference type="PANTHER" id="PTHR31286:SF99">
    <property type="entry name" value="DUF4283 DOMAIN-CONTAINING PROTEIN"/>
    <property type="match status" value="1"/>
</dbReference>
<comment type="caution">
    <text evidence="3">The sequence shown here is derived from an EMBL/GenBank/DDBJ whole genome shotgun (WGS) entry which is preliminary data.</text>
</comment>
<keyword evidence="4" id="KW-1185">Reference proteome</keyword>
<reference evidence="3 4" key="1">
    <citation type="journal article" date="2023" name="Int. J. Mol. Sci.">
        <title>De Novo Assembly and Annotation of 11 Diverse Shrub Willow (Salix) Genomes Reveals Novel Gene Organization in Sex-Linked Regions.</title>
        <authorList>
            <person name="Hyden B."/>
            <person name="Feng K."/>
            <person name="Yates T.B."/>
            <person name="Jawdy S."/>
            <person name="Cereghino C."/>
            <person name="Smart L.B."/>
            <person name="Muchero W."/>
        </authorList>
    </citation>
    <scope>NUCLEOTIDE SEQUENCE [LARGE SCALE GENOMIC DNA]</scope>
    <source>
        <tissue evidence="3">Shoot tip</tissue>
    </source>
</reference>
<feature type="domain" description="DUF4283" evidence="2">
    <location>
        <begin position="52"/>
        <end position="134"/>
    </location>
</feature>
<name>A0AAD6NX69_9ROSI</name>
<proteinExistence type="predicted"/>
<sequence>MNNKEKQQPQTTWAERVRVTNSSTRFSLDPIPRCTGETKLTIKDDCFMDDVDQWTRCLVGFFPGFRLPFQAVNTIASRIWKHCGLEHVMATSNGFILFRFKTEDELHEVLGKGPWMFGGKNIILQQWHPHYSFDKSKITTLPMWIRLKGLPFPLWTTQGLSHAASMVGKPLSCDEHTHEYTRLDYARVCVEVDATLPYVHHFEIDCSLSADPIRIEVEYEWKPKRCEKCKVFGHSCPPPQTQQIYIQKTPLDPSHLTTVQPLTVTHQEATTSNTVPVLTTPQPPPPQTLSQNTPTATPTLDTTVRVAPPQPQPDKQPNQDTTLAITLDKQPTHHTHLATIGMLETDASICLENRMA</sequence>
<dbReference type="AlphaFoldDB" id="A0AAD6NX69"/>
<evidence type="ECO:0000313" key="3">
    <source>
        <dbReference type="EMBL" id="KAJ6408657.1"/>
    </source>
</evidence>
<dbReference type="InterPro" id="IPR025558">
    <property type="entry name" value="DUF4283"/>
</dbReference>
<feature type="compositionally biased region" description="Low complexity" evidence="1">
    <location>
        <begin position="288"/>
        <end position="303"/>
    </location>
</feature>
<organism evidence="3 4">
    <name type="scientific">Salix udensis</name>
    <dbReference type="NCBI Taxonomy" id="889485"/>
    <lineage>
        <taxon>Eukaryota</taxon>
        <taxon>Viridiplantae</taxon>
        <taxon>Streptophyta</taxon>
        <taxon>Embryophyta</taxon>
        <taxon>Tracheophyta</taxon>
        <taxon>Spermatophyta</taxon>
        <taxon>Magnoliopsida</taxon>
        <taxon>eudicotyledons</taxon>
        <taxon>Gunneridae</taxon>
        <taxon>Pentapetalae</taxon>
        <taxon>rosids</taxon>
        <taxon>fabids</taxon>
        <taxon>Malpighiales</taxon>
        <taxon>Salicaceae</taxon>
        <taxon>Saliceae</taxon>
        <taxon>Salix</taxon>
    </lineage>
</organism>
<evidence type="ECO:0000259" key="2">
    <source>
        <dbReference type="Pfam" id="PF14111"/>
    </source>
</evidence>
<accession>A0AAD6NX69</accession>
<gene>
    <name evidence="3" type="ORF">OIU84_011896</name>
</gene>
<dbReference type="Pfam" id="PF14111">
    <property type="entry name" value="DUF4283"/>
    <property type="match status" value="1"/>
</dbReference>